<dbReference type="Pfam" id="PF06835">
    <property type="entry name" value="LptC"/>
    <property type="match status" value="1"/>
</dbReference>
<keyword evidence="1 6" id="KW-1003">Cell membrane</keyword>
<dbReference type="InterPro" id="IPR010664">
    <property type="entry name" value="LipoPS_assembly_LptC-rel"/>
</dbReference>
<dbReference type="Proteomes" id="UP000095477">
    <property type="component" value="Chromosome I"/>
</dbReference>
<name>A0A143WTD2_9ENTR</name>
<dbReference type="GO" id="GO:0030288">
    <property type="term" value="C:outer membrane-bounded periplasmic space"/>
    <property type="evidence" value="ECO:0007669"/>
    <property type="project" value="TreeGrafter"/>
</dbReference>
<evidence type="ECO:0000256" key="4">
    <source>
        <dbReference type="ARBA" id="ARBA00022989"/>
    </source>
</evidence>
<dbReference type="GO" id="GO:0005886">
    <property type="term" value="C:plasma membrane"/>
    <property type="evidence" value="ECO:0007669"/>
    <property type="project" value="UniProtKB-SubCell"/>
</dbReference>
<dbReference type="InterPro" id="IPR052363">
    <property type="entry name" value="LPS_export_LptC"/>
</dbReference>
<dbReference type="KEGG" id="hed:TPER_HE00069"/>
<dbReference type="PANTHER" id="PTHR37481:SF1">
    <property type="entry name" value="LIPOPOLYSACCHARIDE EXPORT SYSTEM PROTEIN LPTC"/>
    <property type="match status" value="1"/>
</dbReference>
<protein>
    <recommendedName>
        <fullName evidence="6 7">Lipopolysaccharide export system protein LptC</fullName>
    </recommendedName>
</protein>
<comment type="function">
    <text evidence="7">Required for the translocation of lipopolysaccharide (LPS) from the inner membrane to the outer membrane.</text>
</comment>
<evidence type="ECO:0000313" key="8">
    <source>
        <dbReference type="EMBL" id="CUX97020.1"/>
    </source>
</evidence>
<dbReference type="HAMAP" id="MF_01915">
    <property type="entry name" value="LPS_assembly_LptC"/>
    <property type="match status" value="1"/>
</dbReference>
<evidence type="ECO:0000256" key="3">
    <source>
        <dbReference type="ARBA" id="ARBA00022692"/>
    </source>
</evidence>
<dbReference type="AlphaFoldDB" id="A0A143WTD2"/>
<keyword evidence="5 6" id="KW-0472">Membrane</keyword>
<sequence length="194" mass="22090" precursor="true">MSKTTRWITVLLGFVLLRLITMLIRWNVADTDNYSAQPTVNLGEPTYQSEFTTTVVYNSSGGIHYKLVADHVNHFAKQQLTWFIRPVATTFDENNMPTWQVKADKAKIIEDKILYLSGHVQVDSLTDASQLKYIKTDQAVVNLITQDVFSNEKVTLYGTSCNSTGMKLRSNLRSKTAELIEQVETFYEIQNDTP</sequence>
<organism evidence="8 9">
    <name type="scientific">Candidatus Hoaglandella endobia</name>
    <dbReference type="NCBI Taxonomy" id="1778263"/>
    <lineage>
        <taxon>Bacteria</taxon>
        <taxon>Pseudomonadati</taxon>
        <taxon>Pseudomonadota</taxon>
        <taxon>Gammaproteobacteria</taxon>
        <taxon>Enterobacterales</taxon>
        <taxon>Enterobacteriaceae</taxon>
        <taxon>Candidatus Hoaglandella</taxon>
    </lineage>
</organism>
<keyword evidence="3 6" id="KW-0812">Transmembrane</keyword>
<dbReference type="GO" id="GO:0017089">
    <property type="term" value="F:glycolipid transfer activity"/>
    <property type="evidence" value="ECO:0007669"/>
    <property type="project" value="TreeGrafter"/>
</dbReference>
<dbReference type="PATRIC" id="fig|1778263.3.peg.71"/>
<keyword evidence="9" id="KW-1185">Reference proteome</keyword>
<evidence type="ECO:0000256" key="6">
    <source>
        <dbReference type="HAMAP-Rule" id="MF_01915"/>
    </source>
</evidence>
<gene>
    <name evidence="6 8" type="primary">lptC</name>
    <name evidence="8" type="ORF">TPER_HE00069</name>
</gene>
<comment type="subunit">
    <text evidence="6">Component of the lipopolysaccharide transport and assembly complex. Interacts with LptA and the LptBFG transporter complex.</text>
</comment>
<evidence type="ECO:0000256" key="2">
    <source>
        <dbReference type="ARBA" id="ARBA00022519"/>
    </source>
</evidence>
<keyword evidence="4 6" id="KW-1133">Transmembrane helix</keyword>
<comment type="similarity">
    <text evidence="6 7">Belongs to the LptC family.</text>
</comment>
<evidence type="ECO:0000313" key="9">
    <source>
        <dbReference type="Proteomes" id="UP000095477"/>
    </source>
</evidence>
<proteinExistence type="inferred from homology"/>
<evidence type="ECO:0000256" key="5">
    <source>
        <dbReference type="ARBA" id="ARBA00023136"/>
    </source>
</evidence>
<reference evidence="9" key="1">
    <citation type="submission" date="2016-01" db="EMBL/GenBank/DDBJ databases">
        <authorList>
            <person name="Husnik F."/>
        </authorList>
    </citation>
    <scope>NUCLEOTIDE SEQUENCE [LARGE SCALE GENOMIC DNA]</scope>
</reference>
<dbReference type="RefSeq" id="WP_067567383.1">
    <property type="nucleotide sequence ID" value="NZ_LN999835.1"/>
</dbReference>
<dbReference type="PANTHER" id="PTHR37481">
    <property type="entry name" value="LIPOPOLYSACCHARIDE EXPORT SYSTEM PROTEIN LPTC"/>
    <property type="match status" value="1"/>
</dbReference>
<dbReference type="NCBIfam" id="NF008142">
    <property type="entry name" value="PRK10893.1"/>
    <property type="match status" value="1"/>
</dbReference>
<dbReference type="EMBL" id="LN999835">
    <property type="protein sequence ID" value="CUX97020.1"/>
    <property type="molecule type" value="Genomic_DNA"/>
</dbReference>
<dbReference type="GO" id="GO:0015221">
    <property type="term" value="F:lipopolysaccharide transmembrane transporter activity"/>
    <property type="evidence" value="ECO:0007669"/>
    <property type="project" value="InterPro"/>
</dbReference>
<dbReference type="OrthoDB" id="5659892at2"/>
<accession>A0A143WTD2</accession>
<dbReference type="Gene3D" id="2.60.450.10">
    <property type="entry name" value="Lipopolysaccharide (LPS) transport protein A like domain"/>
    <property type="match status" value="1"/>
</dbReference>
<dbReference type="STRING" id="1778263.TPER_HE00069"/>
<comment type="function">
    <text evidence="6">Involved in the assembly of lipopolysaccharide (LPS). Required for the translocation of LPS from the inner membrane to the outer membrane. Facilitates the transfer of LPS from the inner membrane to the periplasmic protein LptA. Could be a docking site for LptA.</text>
</comment>
<comment type="subcellular location">
    <subcellularLocation>
        <location evidence="6">Cell inner membrane</location>
        <topology evidence="6">Single-pass membrane protein</topology>
    </subcellularLocation>
</comment>
<dbReference type="PIRSF" id="PIRSF028513">
    <property type="entry name" value="LptC"/>
    <property type="match status" value="1"/>
</dbReference>
<dbReference type="GO" id="GO:0043165">
    <property type="term" value="P:Gram-negative-bacterium-type cell outer membrane assembly"/>
    <property type="evidence" value="ECO:0007669"/>
    <property type="project" value="UniProtKB-UniRule"/>
</dbReference>
<evidence type="ECO:0000256" key="7">
    <source>
        <dbReference type="PIRNR" id="PIRNR028513"/>
    </source>
</evidence>
<keyword evidence="2 6" id="KW-0997">Cell inner membrane</keyword>
<evidence type="ECO:0000256" key="1">
    <source>
        <dbReference type="ARBA" id="ARBA00022475"/>
    </source>
</evidence>
<dbReference type="InterPro" id="IPR026265">
    <property type="entry name" value="LptC"/>
</dbReference>
<dbReference type="NCBIfam" id="TIGR04409">
    <property type="entry name" value="LptC_YrbK"/>
    <property type="match status" value="1"/>
</dbReference>
<feature type="transmembrane region" description="Helical" evidence="6">
    <location>
        <begin position="7"/>
        <end position="28"/>
    </location>
</feature>